<proteinExistence type="predicted"/>
<accession>A0A7M7RDN2</accession>
<feature type="region of interest" description="Disordered" evidence="1">
    <location>
        <begin position="270"/>
        <end position="320"/>
    </location>
</feature>
<feature type="compositionally biased region" description="Basic and acidic residues" evidence="1">
    <location>
        <begin position="296"/>
        <end position="305"/>
    </location>
</feature>
<dbReference type="GO" id="GO:0140293">
    <property type="term" value="F:ADP-ribosylglutamate hydrolase activity"/>
    <property type="evidence" value="ECO:0000318"/>
    <property type="project" value="GO_Central"/>
</dbReference>
<dbReference type="Gene3D" id="3.40.220.10">
    <property type="entry name" value="Leucine Aminopeptidase, subunit E, domain 1"/>
    <property type="match status" value="1"/>
</dbReference>
<organism evidence="3 4">
    <name type="scientific">Strongylocentrotus purpuratus</name>
    <name type="common">Purple sea urchin</name>
    <dbReference type="NCBI Taxonomy" id="7668"/>
    <lineage>
        <taxon>Eukaryota</taxon>
        <taxon>Metazoa</taxon>
        <taxon>Echinodermata</taxon>
        <taxon>Eleutherozoa</taxon>
        <taxon>Echinozoa</taxon>
        <taxon>Echinoidea</taxon>
        <taxon>Euechinoidea</taxon>
        <taxon>Echinacea</taxon>
        <taxon>Camarodonta</taxon>
        <taxon>Echinidea</taxon>
        <taxon>Strongylocentrotidae</taxon>
        <taxon>Strongylocentrotus</taxon>
    </lineage>
</organism>
<reference evidence="3" key="2">
    <citation type="submission" date="2021-01" db="UniProtKB">
        <authorList>
            <consortium name="EnsemblMetazoa"/>
        </authorList>
    </citation>
    <scope>IDENTIFICATION</scope>
</reference>
<dbReference type="InterPro" id="IPR002589">
    <property type="entry name" value="Macro_dom"/>
</dbReference>
<dbReference type="RefSeq" id="XP_784605.2">
    <property type="nucleotide sequence ID" value="XM_779512.5"/>
</dbReference>
<feature type="compositionally biased region" description="Basic and acidic residues" evidence="1">
    <location>
        <begin position="270"/>
        <end position="288"/>
    </location>
</feature>
<dbReference type="CDD" id="cd02908">
    <property type="entry name" value="Macro_OAADPr_deacetylase"/>
    <property type="match status" value="1"/>
</dbReference>
<sequence>MHLAVAKILYPNTKHSIRVFAGASKGSSLSAAAAVGSCCSASRHRNYTAVINFKHPFLHASASGPGLLTSKVCNMEDFLPPSLRRFYTDEPASGSLAKVKKTRALYLNKTLDEKAEEARWYRQDLVDLREVLTWPDYAEDMGLDTPQAKKSTSAAKSDLNNRVSVWQGDITKLDVDCIVNAANRSLLGGGGVDGAIHRAAGSNLLQECKKLAGCETGDAKLTAGYLLPSRYVLHTVGPMVYGQPMTNHREDLTSCYATCLHQILEHNKHNRSKLESAKRKEDAGKGDEGTEDEKDDKEKESKEDASANGRQASEEEGDSNFKTLQEDLETVEPLIRSVAFPCISTGVYGYPQEEASRVALGTVREWLEENPEEVDRIVFCIFLDRDLKVYERLLPTFFPLEGTSPSSRTEEEDET</sequence>
<feature type="domain" description="Macro" evidence="2">
    <location>
        <begin position="150"/>
        <end position="398"/>
    </location>
</feature>
<evidence type="ECO:0000313" key="4">
    <source>
        <dbReference type="Proteomes" id="UP000007110"/>
    </source>
</evidence>
<keyword evidence="4" id="KW-1185">Reference proteome</keyword>
<dbReference type="SMART" id="SM00506">
    <property type="entry name" value="A1pp"/>
    <property type="match status" value="1"/>
</dbReference>
<dbReference type="KEGG" id="spu:579392"/>
<dbReference type="SUPFAM" id="SSF52949">
    <property type="entry name" value="Macro domain-like"/>
    <property type="match status" value="1"/>
</dbReference>
<evidence type="ECO:0000256" key="1">
    <source>
        <dbReference type="SAM" id="MobiDB-lite"/>
    </source>
</evidence>
<dbReference type="AlphaFoldDB" id="A0A7M7RDN2"/>
<dbReference type="PANTHER" id="PTHR11106">
    <property type="entry name" value="GANGLIOSIDE INDUCED DIFFERENTIATION ASSOCIATED PROTEIN 2-RELATED"/>
    <property type="match status" value="1"/>
</dbReference>
<dbReference type="Proteomes" id="UP000007110">
    <property type="component" value="Unassembled WGS sequence"/>
</dbReference>
<evidence type="ECO:0000313" key="3">
    <source>
        <dbReference type="EnsemblMetazoa" id="XP_784605"/>
    </source>
</evidence>
<dbReference type="GO" id="GO:0005654">
    <property type="term" value="C:nucleoplasm"/>
    <property type="evidence" value="ECO:0000318"/>
    <property type="project" value="GO_Central"/>
</dbReference>
<evidence type="ECO:0000259" key="2">
    <source>
        <dbReference type="PROSITE" id="PS51154"/>
    </source>
</evidence>
<dbReference type="GO" id="GO:0006974">
    <property type="term" value="P:DNA damage response"/>
    <property type="evidence" value="ECO:0000318"/>
    <property type="project" value="GO_Central"/>
</dbReference>
<dbReference type="InterPro" id="IPR043472">
    <property type="entry name" value="Macro_dom-like"/>
</dbReference>
<dbReference type="InParanoid" id="A0A7M7RDN2"/>
<name>A0A7M7RDN2_STRPU</name>
<reference evidence="4" key="1">
    <citation type="submission" date="2015-02" db="EMBL/GenBank/DDBJ databases">
        <title>Genome sequencing for Strongylocentrotus purpuratus.</title>
        <authorList>
            <person name="Murali S."/>
            <person name="Liu Y."/>
            <person name="Vee V."/>
            <person name="English A."/>
            <person name="Wang M."/>
            <person name="Skinner E."/>
            <person name="Han Y."/>
            <person name="Muzny D.M."/>
            <person name="Worley K.C."/>
            <person name="Gibbs R.A."/>
        </authorList>
    </citation>
    <scope>NUCLEOTIDE SEQUENCE</scope>
</reference>
<protein>
    <recommendedName>
        <fullName evidence="2">Macro domain-containing protein</fullName>
    </recommendedName>
</protein>
<dbReference type="PANTHER" id="PTHR11106:SF27">
    <property type="entry name" value="MACRO DOMAIN-CONTAINING PROTEIN"/>
    <property type="match status" value="1"/>
</dbReference>
<dbReference type="Pfam" id="PF01661">
    <property type="entry name" value="Macro"/>
    <property type="match status" value="2"/>
</dbReference>
<dbReference type="FunCoup" id="A0A7M7RDN2">
    <property type="interactions" value="698"/>
</dbReference>
<dbReference type="OMA" id="CKKLAGC"/>
<dbReference type="PROSITE" id="PS51154">
    <property type="entry name" value="MACRO"/>
    <property type="match status" value="1"/>
</dbReference>
<dbReference type="OrthoDB" id="6133115at2759"/>
<dbReference type="GO" id="GO:0042278">
    <property type="term" value="P:purine nucleoside metabolic process"/>
    <property type="evidence" value="ECO:0000318"/>
    <property type="project" value="GO_Central"/>
</dbReference>
<dbReference type="GeneID" id="579392"/>
<dbReference type="EnsemblMetazoa" id="XM_779512">
    <property type="protein sequence ID" value="XP_784605"/>
    <property type="gene ID" value="LOC579392"/>
</dbReference>